<sequence length="149" mass="17569">MWDIGEQIHDASKKLKISFEVLTQQEKEKIEEGVFKEYINNGRTFPLFEKLNDFVGIDVPESWTWINDFIQGDCCVLFFNPDDEKDFYKFLNGEDLVSVINEIFNVEFYVTNYNADYLLGYNHSQCLVASGRAAAWLEQYPRYKTRYGK</sequence>
<organism evidence="1 2">
    <name type="scientific">Paenibacillus sambharensis</name>
    <dbReference type="NCBI Taxonomy" id="1803190"/>
    <lineage>
        <taxon>Bacteria</taxon>
        <taxon>Bacillati</taxon>
        <taxon>Bacillota</taxon>
        <taxon>Bacilli</taxon>
        <taxon>Bacillales</taxon>
        <taxon>Paenibacillaceae</taxon>
        <taxon>Paenibacillus</taxon>
    </lineage>
</organism>
<proteinExistence type="predicted"/>
<reference evidence="1 2" key="1">
    <citation type="submission" date="2018-06" db="EMBL/GenBank/DDBJ databases">
        <title>Paenibacillus imtechensis sp. nov.</title>
        <authorList>
            <person name="Pinnaka A.K."/>
            <person name="Singh H."/>
            <person name="Kaur M."/>
        </authorList>
    </citation>
    <scope>NUCLEOTIDE SEQUENCE [LARGE SCALE GENOMIC DNA]</scope>
    <source>
        <strain evidence="1 2">SMB1</strain>
    </source>
</reference>
<dbReference type="EMBL" id="QKRB01000030">
    <property type="protein sequence ID" value="PZD97214.1"/>
    <property type="molecule type" value="Genomic_DNA"/>
</dbReference>
<dbReference type="RefSeq" id="WP_111145356.1">
    <property type="nucleotide sequence ID" value="NZ_QKRB01000030.1"/>
</dbReference>
<evidence type="ECO:0000313" key="2">
    <source>
        <dbReference type="Proteomes" id="UP000249522"/>
    </source>
</evidence>
<name>A0A2W1LRU8_9BACL</name>
<evidence type="ECO:0000313" key="1">
    <source>
        <dbReference type="EMBL" id="PZD97214.1"/>
    </source>
</evidence>
<gene>
    <name evidence="1" type="ORF">DNH61_03830</name>
</gene>
<protein>
    <submittedName>
        <fullName evidence="1">Uncharacterized protein</fullName>
    </submittedName>
</protein>
<keyword evidence="2" id="KW-1185">Reference proteome</keyword>
<dbReference type="Proteomes" id="UP000249522">
    <property type="component" value="Unassembled WGS sequence"/>
</dbReference>
<dbReference type="AlphaFoldDB" id="A0A2W1LRU8"/>
<accession>A0A2W1LRU8</accession>
<dbReference type="OrthoDB" id="2678776at2"/>
<comment type="caution">
    <text evidence="1">The sequence shown here is derived from an EMBL/GenBank/DDBJ whole genome shotgun (WGS) entry which is preliminary data.</text>
</comment>